<reference evidence="1" key="1">
    <citation type="submission" date="2014-09" db="EMBL/GenBank/DDBJ databases">
        <authorList>
            <person name="Magalhaes I.L.F."/>
            <person name="Oliveira U."/>
            <person name="Santos F.R."/>
            <person name="Vidigal T.H.D.A."/>
            <person name="Brescovit A.D."/>
            <person name="Santos A.J."/>
        </authorList>
    </citation>
    <scope>NUCLEOTIDE SEQUENCE</scope>
    <source>
        <tissue evidence="1">Shoot tissue taken approximately 20 cm above the soil surface</tissue>
    </source>
</reference>
<evidence type="ECO:0000313" key="1">
    <source>
        <dbReference type="EMBL" id="JAD66944.1"/>
    </source>
</evidence>
<dbReference type="EMBL" id="GBRH01230951">
    <property type="protein sequence ID" value="JAD66944.1"/>
    <property type="molecule type" value="Transcribed_RNA"/>
</dbReference>
<accession>A0A0A9BSA2</accession>
<organism evidence="1">
    <name type="scientific">Arundo donax</name>
    <name type="common">Giant reed</name>
    <name type="synonym">Donax arundinaceus</name>
    <dbReference type="NCBI Taxonomy" id="35708"/>
    <lineage>
        <taxon>Eukaryota</taxon>
        <taxon>Viridiplantae</taxon>
        <taxon>Streptophyta</taxon>
        <taxon>Embryophyta</taxon>
        <taxon>Tracheophyta</taxon>
        <taxon>Spermatophyta</taxon>
        <taxon>Magnoliopsida</taxon>
        <taxon>Liliopsida</taxon>
        <taxon>Poales</taxon>
        <taxon>Poaceae</taxon>
        <taxon>PACMAD clade</taxon>
        <taxon>Arundinoideae</taxon>
        <taxon>Arundineae</taxon>
        <taxon>Arundo</taxon>
    </lineage>
</organism>
<proteinExistence type="predicted"/>
<protein>
    <submittedName>
        <fullName evidence="1">Uncharacterized protein</fullName>
    </submittedName>
</protein>
<dbReference type="AlphaFoldDB" id="A0A0A9BSA2"/>
<sequence>MTRDKRLLMAFSVNSANASDANCLFSLSYSVGIMA</sequence>
<name>A0A0A9BSA2_ARUDO</name>
<reference evidence="1" key="2">
    <citation type="journal article" date="2015" name="Data Brief">
        <title>Shoot transcriptome of the giant reed, Arundo donax.</title>
        <authorList>
            <person name="Barrero R.A."/>
            <person name="Guerrero F.D."/>
            <person name="Moolhuijzen P."/>
            <person name="Goolsby J.A."/>
            <person name="Tidwell J."/>
            <person name="Bellgard S.E."/>
            <person name="Bellgard M.I."/>
        </authorList>
    </citation>
    <scope>NUCLEOTIDE SEQUENCE</scope>
    <source>
        <tissue evidence="1">Shoot tissue taken approximately 20 cm above the soil surface</tissue>
    </source>
</reference>